<comment type="caution">
    <text evidence="1">The sequence shown here is derived from an EMBL/GenBank/DDBJ whole genome shotgun (WGS) entry which is preliminary data.</text>
</comment>
<name>A0A147K9M2_9BACI</name>
<gene>
    <name evidence="1" type="ORF">Q75_06070</name>
</gene>
<keyword evidence="2" id="KW-1185">Reference proteome</keyword>
<dbReference type="Proteomes" id="UP000074108">
    <property type="component" value="Unassembled WGS sequence"/>
</dbReference>
<accession>A0A147K9M2</accession>
<dbReference type="OrthoDB" id="2351076at2"/>
<evidence type="ECO:0000313" key="1">
    <source>
        <dbReference type="EMBL" id="KUP07094.1"/>
    </source>
</evidence>
<dbReference type="AlphaFoldDB" id="A0A147K9M2"/>
<dbReference type="PATRIC" id="fig|1150625.3.peg.1271"/>
<proteinExistence type="predicted"/>
<sequence>MEFFNMPFIQRQNGALPVKAPLTLTEGQFIFGKLVKFLPNQIALIQLTGQSILASVDVPLEAGKGYWFQVESLNQGTQFKLVEPPNVRNQKTAPSSQLLQQLSLQGSKENRAIIEELMKHASPLTKTTIEQVSQWTKGYETSHIKSALHDILVRGLPLTEGVVHSFLKTKPNEESFSSLLSQLKVGLEKIQLPLNDTVRQALQQILEPKLVEKQQQVFFSLMDRVQGNSSNEYKQHVGQLLSEVLPTVVSGKVNEAKQGFTQSEEGNPITKGTSNYKNVHSELIQDQMNSNMRKNSIPNLQVNSHVLSVPVNGVNVPMTKEKLESLALLFEQSLASINKLPEPLKKELLAVQSEIEGMMLKQHTQNMYVEMKTILSRLGLGEEAELMKDEYKPTLKAAILSLLQEEIPASLRDVSEKIMAKLNVQTLVSQPPGDFHHLQFSVPLNFLGLNTDLQLEWTGKKKEDGTLNPDFCRVLFYLDLEMLKEMMIDMQVQNRIISIKIFNDSKELKAIGTNYVTSLKSKVEEKGYTLSSLQFHPMTEQVITKRLQPSILSEKGVDITI</sequence>
<dbReference type="STRING" id="1150625.Q75_06070"/>
<protein>
    <recommendedName>
        <fullName evidence="3">Flagellar hook-length control protein-like C-terminal domain-containing protein</fullName>
    </recommendedName>
</protein>
<dbReference type="EMBL" id="LDYG01000024">
    <property type="protein sequence ID" value="KUP07094.1"/>
    <property type="molecule type" value="Genomic_DNA"/>
</dbReference>
<organism evidence="1 2">
    <name type="scientific">Bacillus coahuilensis p1.1.43</name>
    <dbReference type="NCBI Taxonomy" id="1150625"/>
    <lineage>
        <taxon>Bacteria</taxon>
        <taxon>Bacillati</taxon>
        <taxon>Bacillota</taxon>
        <taxon>Bacilli</taxon>
        <taxon>Bacillales</taxon>
        <taxon>Bacillaceae</taxon>
        <taxon>Bacillus</taxon>
    </lineage>
</organism>
<dbReference type="RefSeq" id="WP_059350751.1">
    <property type="nucleotide sequence ID" value="NZ_LDYG01000024.1"/>
</dbReference>
<reference evidence="1 2" key="1">
    <citation type="journal article" date="2016" name="Front. Microbiol.">
        <title>Microevolution Analysis of Bacillus coahuilensis Unveils Differences in Phosphorus Acquisition Strategies and Their Regulation.</title>
        <authorList>
            <person name="Gomez-Lunar Z."/>
            <person name="Hernandez-Gonzalez I."/>
            <person name="Rodriguez-Torres M.D."/>
            <person name="Souza V."/>
            <person name="Olmedo-Alvarez G."/>
        </authorList>
    </citation>
    <scope>NUCLEOTIDE SEQUENCE [LARGE SCALE GENOMIC DNA]</scope>
    <source>
        <strain evidence="2">p1.1.43</strain>
    </source>
</reference>
<evidence type="ECO:0008006" key="3">
    <source>
        <dbReference type="Google" id="ProtNLM"/>
    </source>
</evidence>
<evidence type="ECO:0000313" key="2">
    <source>
        <dbReference type="Proteomes" id="UP000074108"/>
    </source>
</evidence>